<organism evidence="1 2">
    <name type="scientific">Gymnopilus dilepis</name>
    <dbReference type="NCBI Taxonomy" id="231916"/>
    <lineage>
        <taxon>Eukaryota</taxon>
        <taxon>Fungi</taxon>
        <taxon>Dikarya</taxon>
        <taxon>Basidiomycota</taxon>
        <taxon>Agaricomycotina</taxon>
        <taxon>Agaricomycetes</taxon>
        <taxon>Agaricomycetidae</taxon>
        <taxon>Agaricales</taxon>
        <taxon>Agaricineae</taxon>
        <taxon>Hymenogastraceae</taxon>
        <taxon>Gymnopilus</taxon>
    </lineage>
</organism>
<comment type="caution">
    <text evidence="1">The sequence shown here is derived from an EMBL/GenBank/DDBJ whole genome shotgun (WGS) entry which is preliminary data.</text>
</comment>
<proteinExistence type="predicted"/>
<dbReference type="Proteomes" id="UP000284706">
    <property type="component" value="Unassembled WGS sequence"/>
</dbReference>
<sequence>MNADSHRLPLEILYHILDIIVQGEEQDVQSTRSLSLVCRAFLPQCQKTLFRTLNIFADAKRPRGDKFPNRQTRKLYEIFQYKPQLASHFTTLQWGASEESMSTTSGFLIVLERIQERTKLRTLHLYSRCVDSRSFATFRDGRLLYQLVTPFITRLEINNMCLINPSTFFVTCKKLEELQIEVVKVDYVHNPVPEQVPQAGFPPSIKSYEVTTTDPLFKVAKIVDLSRLRILKIWLYYANDLVEYLRSLFNSCANALQEFHLMAMNSYIGSFLDLGFFPSLEIITLPIDQYEHDLPILRRWQDESFRMINEILATVPKENKIKILNFYIRLSGTPEVSLPWDILTPCALRISAGKPLRLLFHVMYVLPETGGIVSVDIVVHCEEPHIPSIQALSLVCRAFVPQCQKALFTTLDIFPDAKRPRGDKFPNKQTRNLHEVLQHNPHLAAHFTTLRWGVSEESVTPASGFLITLACIQEHTKIQTLQLYPRCSVHQSAVTFRDTNLLYRSITPFITRLEISDMRIIHSYYLFATCKSLKELLIEKVMDTESTFFGQARAINISIGFRPRIRSYEHSVIQPLFKAAKFVDFSGLRILKVHLSDTSGGAEHLQFLLNACATTIQELHLTKMDRLSCRLPPFLDFGYFPSLQVITLPVDERDHKGGDSFRDLADALATIPKENKVKVLNVDVVVSEPDASFHWTTWIPHILRISTGKPLRLHVHVTYDLPKTGGIVSGDKVPYEEYRFCCKPAFDNLASSFARLVFESFPLHIAHGLTYSITDRKHQ</sequence>
<protein>
    <submittedName>
        <fullName evidence="1">Uncharacterized protein</fullName>
    </submittedName>
</protein>
<dbReference type="InParanoid" id="A0A409VSI7"/>
<name>A0A409VSI7_9AGAR</name>
<dbReference type="EMBL" id="NHYE01005578">
    <property type="protein sequence ID" value="PPQ69199.1"/>
    <property type="molecule type" value="Genomic_DNA"/>
</dbReference>
<gene>
    <name evidence="1" type="ORF">CVT26_003639</name>
</gene>
<keyword evidence="2" id="KW-1185">Reference proteome</keyword>
<dbReference type="OrthoDB" id="2788229at2759"/>
<accession>A0A409VSI7</accession>
<reference evidence="1 2" key="1">
    <citation type="journal article" date="2018" name="Evol. Lett.">
        <title>Horizontal gene cluster transfer increased hallucinogenic mushroom diversity.</title>
        <authorList>
            <person name="Reynolds H.T."/>
            <person name="Vijayakumar V."/>
            <person name="Gluck-Thaler E."/>
            <person name="Korotkin H.B."/>
            <person name="Matheny P.B."/>
            <person name="Slot J.C."/>
        </authorList>
    </citation>
    <scope>NUCLEOTIDE SEQUENCE [LARGE SCALE GENOMIC DNA]</scope>
    <source>
        <strain evidence="1 2">SRW20</strain>
    </source>
</reference>
<evidence type="ECO:0000313" key="2">
    <source>
        <dbReference type="Proteomes" id="UP000284706"/>
    </source>
</evidence>
<evidence type="ECO:0000313" key="1">
    <source>
        <dbReference type="EMBL" id="PPQ69199.1"/>
    </source>
</evidence>
<dbReference type="AlphaFoldDB" id="A0A409VSI7"/>